<evidence type="ECO:0000313" key="1">
    <source>
        <dbReference type="EMBL" id="OUN04947.1"/>
    </source>
</evidence>
<organism evidence="1 2">
    <name type="scientific">Alistipes onderdonkii</name>
    <dbReference type="NCBI Taxonomy" id="328813"/>
    <lineage>
        <taxon>Bacteria</taxon>
        <taxon>Pseudomonadati</taxon>
        <taxon>Bacteroidota</taxon>
        <taxon>Bacteroidia</taxon>
        <taxon>Bacteroidales</taxon>
        <taxon>Rikenellaceae</taxon>
        <taxon>Alistipes</taxon>
    </lineage>
</organism>
<dbReference type="Proteomes" id="UP000195772">
    <property type="component" value="Unassembled WGS sequence"/>
</dbReference>
<name>A0A1Y3R2T1_9BACT</name>
<protein>
    <submittedName>
        <fullName evidence="1">Uncharacterized protein</fullName>
    </submittedName>
</protein>
<proteinExistence type="predicted"/>
<evidence type="ECO:0000313" key="2">
    <source>
        <dbReference type="Proteomes" id="UP000195772"/>
    </source>
</evidence>
<dbReference type="OrthoDB" id="1004094at2"/>
<reference evidence="2" key="1">
    <citation type="submission" date="2017-04" db="EMBL/GenBank/DDBJ databases">
        <title>Function of individual gut microbiota members based on whole genome sequencing of pure cultures obtained from chicken caecum.</title>
        <authorList>
            <person name="Medvecky M."/>
            <person name="Cejkova D."/>
            <person name="Polansky O."/>
            <person name="Karasova D."/>
            <person name="Kubasova T."/>
            <person name="Cizek A."/>
            <person name="Rychlik I."/>
        </authorList>
    </citation>
    <scope>NUCLEOTIDE SEQUENCE [LARGE SCALE GENOMIC DNA]</scope>
    <source>
        <strain evidence="2">An90</strain>
    </source>
</reference>
<dbReference type="EMBL" id="NFHB01000001">
    <property type="protein sequence ID" value="OUN04947.1"/>
    <property type="molecule type" value="Genomic_DNA"/>
</dbReference>
<comment type="caution">
    <text evidence="1">The sequence shown here is derived from an EMBL/GenBank/DDBJ whole genome shotgun (WGS) entry which is preliminary data.</text>
</comment>
<dbReference type="AlphaFoldDB" id="A0A1Y3R2T1"/>
<sequence length="135" mass="15304">MEDYILREINRIGELIAALMAKIGLMRQSASPEQIRTTAKTELAEKLNIDIDTLLDEADFIGRLTDEYGFGDQELDKFAELLFDMVAASEQHAERLRLAAAVGAIYSYLDAKKAPASLNRYYILKDLDKYIKEPQ</sequence>
<dbReference type="RefSeq" id="WP_087401007.1">
    <property type="nucleotide sequence ID" value="NZ_NFHB01000001.1"/>
</dbReference>
<gene>
    <name evidence="1" type="ORF">B5G41_01165</name>
</gene>
<accession>A0A1Y3R2T1</accession>